<protein>
    <submittedName>
        <fullName evidence="2">TrbC/VirB2 family protein</fullName>
    </submittedName>
</protein>
<dbReference type="Proteomes" id="UP001597295">
    <property type="component" value="Unassembled WGS sequence"/>
</dbReference>
<keyword evidence="1" id="KW-0812">Transmembrane</keyword>
<proteinExistence type="predicted"/>
<feature type="transmembrane region" description="Helical" evidence="1">
    <location>
        <begin position="61"/>
        <end position="78"/>
    </location>
</feature>
<reference evidence="3" key="1">
    <citation type="journal article" date="2019" name="Int. J. Syst. Evol. Microbiol.">
        <title>The Global Catalogue of Microorganisms (GCM) 10K type strain sequencing project: providing services to taxonomists for standard genome sequencing and annotation.</title>
        <authorList>
            <consortium name="The Broad Institute Genomics Platform"/>
            <consortium name="The Broad Institute Genome Sequencing Center for Infectious Disease"/>
            <person name="Wu L."/>
            <person name="Ma J."/>
        </authorList>
    </citation>
    <scope>NUCLEOTIDE SEQUENCE [LARGE SCALE GENOMIC DNA]</scope>
    <source>
        <strain evidence="3">CGMCC 1.19062</strain>
    </source>
</reference>
<comment type="caution">
    <text evidence="2">The sequence shown here is derived from an EMBL/GenBank/DDBJ whole genome shotgun (WGS) entry which is preliminary data.</text>
</comment>
<keyword evidence="1" id="KW-1133">Transmembrane helix</keyword>
<keyword evidence="3" id="KW-1185">Reference proteome</keyword>
<dbReference type="EMBL" id="JBHUIP010000003">
    <property type="protein sequence ID" value="MFD2261766.1"/>
    <property type="molecule type" value="Genomic_DNA"/>
</dbReference>
<evidence type="ECO:0000256" key="1">
    <source>
        <dbReference type="SAM" id="Phobius"/>
    </source>
</evidence>
<name>A0ABW5DPE3_9PROT</name>
<organism evidence="2 3">
    <name type="scientific">Lacibacterium aquatile</name>
    <dbReference type="NCBI Taxonomy" id="1168082"/>
    <lineage>
        <taxon>Bacteria</taxon>
        <taxon>Pseudomonadati</taxon>
        <taxon>Pseudomonadota</taxon>
        <taxon>Alphaproteobacteria</taxon>
        <taxon>Rhodospirillales</taxon>
        <taxon>Rhodospirillaceae</taxon>
    </lineage>
</organism>
<evidence type="ECO:0000313" key="2">
    <source>
        <dbReference type="EMBL" id="MFD2261766.1"/>
    </source>
</evidence>
<keyword evidence="1" id="KW-0472">Membrane</keyword>
<evidence type="ECO:0000313" key="3">
    <source>
        <dbReference type="Proteomes" id="UP001597295"/>
    </source>
</evidence>
<gene>
    <name evidence="2" type="ORF">ACFSM5_02625</name>
</gene>
<sequence length="116" mass="11898">MKTWHSKIALLRGRPTGWAWLLPLLILLATAPDIAFASDSGMPWEGPLNRVIASLTGPVARGIGVLAIVGAGLAIAFGEGGAGVKRLLQVVLGLSIAFTASSFLLGLFGVASGYSL</sequence>
<dbReference type="InterPro" id="IPR007039">
    <property type="entry name" value="TrbC/VirB2"/>
</dbReference>
<dbReference type="Pfam" id="PF04956">
    <property type="entry name" value="TrbC"/>
    <property type="match status" value="1"/>
</dbReference>
<accession>A0ABW5DPE3</accession>
<feature type="transmembrane region" description="Helical" evidence="1">
    <location>
        <begin position="90"/>
        <end position="114"/>
    </location>
</feature>